<feature type="compositionally biased region" description="Polar residues" evidence="9">
    <location>
        <begin position="93"/>
        <end position="104"/>
    </location>
</feature>
<feature type="domain" description="Peripheral subunit-binding (PSBD)" evidence="11">
    <location>
        <begin position="163"/>
        <end position="200"/>
    </location>
</feature>
<dbReference type="Pfam" id="PF00198">
    <property type="entry name" value="2-oxoacid_dh"/>
    <property type="match status" value="1"/>
</dbReference>
<dbReference type="Pfam" id="PF00364">
    <property type="entry name" value="Biotin_lipoyl"/>
    <property type="match status" value="1"/>
</dbReference>
<dbReference type="InterPro" id="IPR000089">
    <property type="entry name" value="Biotin_lipoyl"/>
</dbReference>
<dbReference type="PROSITE" id="PS00189">
    <property type="entry name" value="LIPOYL"/>
    <property type="match status" value="1"/>
</dbReference>
<dbReference type="FunFam" id="3.30.559.10:FF:000007">
    <property type="entry name" value="Dihydrolipoamide acetyltransferase component of pyruvate dehydrogenase complex"/>
    <property type="match status" value="1"/>
</dbReference>
<protein>
    <recommendedName>
        <fullName evidence="8">Acetyltransferase component of pyruvate dehydrogenase complex</fullName>
        <ecNumber evidence="8">2.3.1.12</ecNumber>
    </recommendedName>
</protein>
<dbReference type="OrthoDB" id="9805770at2"/>
<evidence type="ECO:0000256" key="5">
    <source>
        <dbReference type="ARBA" id="ARBA00023315"/>
    </source>
</evidence>
<dbReference type="Pfam" id="PF02817">
    <property type="entry name" value="E3_binding"/>
    <property type="match status" value="1"/>
</dbReference>
<evidence type="ECO:0000313" key="13">
    <source>
        <dbReference type="Proteomes" id="UP000298097"/>
    </source>
</evidence>
<name>A0A4R9H2G0_9LEPT</name>
<comment type="function">
    <text evidence="6">The pyruvate dehydrogenase complex catalyzes the overall conversion of pyruvate to acetyl-CoA and CO(2). It contains multiple copies of three enzymatic components: pyruvate dehydrogenase (E1), dihydrolipoamide acetyltransferase (E2) and lipoamide dehydrogenase (E3).</text>
</comment>
<evidence type="ECO:0000256" key="7">
    <source>
        <dbReference type="ARBA" id="ARBA00048370"/>
    </source>
</evidence>
<evidence type="ECO:0000313" key="12">
    <source>
        <dbReference type="EMBL" id="TGK38872.1"/>
    </source>
</evidence>
<dbReference type="EC" id="2.3.1.12" evidence="8"/>
<dbReference type="PROSITE" id="PS51826">
    <property type="entry name" value="PSBD"/>
    <property type="match status" value="1"/>
</dbReference>
<dbReference type="NCBIfam" id="TIGR01349">
    <property type="entry name" value="PDHac_trf_mito"/>
    <property type="match status" value="1"/>
</dbReference>
<dbReference type="Gene3D" id="4.10.320.10">
    <property type="entry name" value="E3-binding domain"/>
    <property type="match status" value="1"/>
</dbReference>
<comment type="caution">
    <text evidence="12">The sequence shown here is derived from an EMBL/GenBank/DDBJ whole genome shotgun (WGS) entry which is preliminary data.</text>
</comment>
<dbReference type="SUPFAM" id="SSF47005">
    <property type="entry name" value="Peripheral subunit-binding domain of 2-oxo acid dehydrogenase complex"/>
    <property type="match status" value="1"/>
</dbReference>
<evidence type="ECO:0000259" key="10">
    <source>
        <dbReference type="PROSITE" id="PS50968"/>
    </source>
</evidence>
<evidence type="ECO:0000256" key="2">
    <source>
        <dbReference type="ARBA" id="ARBA00011484"/>
    </source>
</evidence>
<comment type="catalytic activity">
    <reaction evidence="7 8">
        <text>N(6)-[(R)-dihydrolipoyl]-L-lysyl-[protein] + acetyl-CoA = N(6)-[(R)-S(8)-acetyldihydrolipoyl]-L-lysyl-[protein] + CoA</text>
        <dbReference type="Rhea" id="RHEA:17017"/>
        <dbReference type="Rhea" id="RHEA-COMP:10475"/>
        <dbReference type="Rhea" id="RHEA-COMP:10478"/>
        <dbReference type="ChEBI" id="CHEBI:57287"/>
        <dbReference type="ChEBI" id="CHEBI:57288"/>
        <dbReference type="ChEBI" id="CHEBI:83100"/>
        <dbReference type="ChEBI" id="CHEBI:83111"/>
        <dbReference type="EC" id="2.3.1.12"/>
    </reaction>
</comment>
<dbReference type="SUPFAM" id="SSF51230">
    <property type="entry name" value="Single hybrid motif"/>
    <property type="match status" value="1"/>
</dbReference>
<evidence type="ECO:0000256" key="3">
    <source>
        <dbReference type="ARBA" id="ARBA00022679"/>
    </source>
</evidence>
<feature type="compositionally biased region" description="Pro residues" evidence="9">
    <location>
        <begin position="106"/>
        <end position="122"/>
    </location>
</feature>
<dbReference type="InterPro" id="IPR045257">
    <property type="entry name" value="E2/Pdx1"/>
</dbReference>
<dbReference type="AlphaFoldDB" id="A0A4R9H2G0"/>
<evidence type="ECO:0000256" key="6">
    <source>
        <dbReference type="ARBA" id="ARBA00025211"/>
    </source>
</evidence>
<keyword evidence="5 8" id="KW-0012">Acyltransferase</keyword>
<dbReference type="Gene3D" id="2.40.50.100">
    <property type="match status" value="1"/>
</dbReference>
<dbReference type="InterPro" id="IPR023213">
    <property type="entry name" value="CAT-like_dom_sf"/>
</dbReference>
<accession>A0A4R9H2G0</accession>
<evidence type="ECO:0000256" key="9">
    <source>
        <dbReference type="SAM" id="MobiDB-lite"/>
    </source>
</evidence>
<evidence type="ECO:0000256" key="4">
    <source>
        <dbReference type="ARBA" id="ARBA00022823"/>
    </source>
</evidence>
<dbReference type="InterPro" id="IPR001078">
    <property type="entry name" value="2-oxoacid_DH_actylTfrase"/>
</dbReference>
<comment type="subunit">
    <text evidence="2">Forms a 24-polypeptide structural core with octahedral symmetry.</text>
</comment>
<dbReference type="RefSeq" id="WP_135774816.1">
    <property type="nucleotide sequence ID" value="NZ_RQEY01000018.1"/>
</dbReference>
<dbReference type="InterPro" id="IPR006257">
    <property type="entry name" value="LAT1"/>
</dbReference>
<reference evidence="12" key="1">
    <citation type="journal article" date="2019" name="PLoS Negl. Trop. Dis.">
        <title>Revisiting the worldwide diversity of Leptospira species in the environment.</title>
        <authorList>
            <person name="Vincent A.T."/>
            <person name="Schiettekatte O."/>
            <person name="Bourhy P."/>
            <person name="Veyrier F.J."/>
            <person name="Picardeau M."/>
        </authorList>
    </citation>
    <scope>NUCLEOTIDE SEQUENCE [LARGE SCALE GENOMIC DNA]</scope>
    <source>
        <strain evidence="12">201800301</strain>
    </source>
</reference>
<dbReference type="Proteomes" id="UP000298097">
    <property type="component" value="Unassembled WGS sequence"/>
</dbReference>
<feature type="region of interest" description="Disordered" evidence="9">
    <location>
        <begin position="90"/>
        <end position="161"/>
    </location>
</feature>
<dbReference type="SUPFAM" id="SSF52777">
    <property type="entry name" value="CoA-dependent acyltransferases"/>
    <property type="match status" value="1"/>
</dbReference>
<evidence type="ECO:0000256" key="1">
    <source>
        <dbReference type="ARBA" id="ARBA00007317"/>
    </source>
</evidence>
<dbReference type="GO" id="GO:0006086">
    <property type="term" value="P:pyruvate decarboxylation to acetyl-CoA"/>
    <property type="evidence" value="ECO:0007669"/>
    <property type="project" value="InterPro"/>
</dbReference>
<comment type="similarity">
    <text evidence="1 8">Belongs to the 2-oxoacid dehydrogenase family.</text>
</comment>
<dbReference type="PANTHER" id="PTHR23151:SF90">
    <property type="entry name" value="DIHYDROLIPOYLLYSINE-RESIDUE ACETYLTRANSFERASE COMPONENT OF PYRUVATE DEHYDROGENASE COMPLEX, MITOCHONDRIAL-RELATED"/>
    <property type="match status" value="1"/>
</dbReference>
<dbReference type="InterPro" id="IPR003016">
    <property type="entry name" value="2-oxoA_DH_lipoyl-BS"/>
</dbReference>
<dbReference type="GO" id="GO:0004742">
    <property type="term" value="F:dihydrolipoyllysine-residue acetyltransferase activity"/>
    <property type="evidence" value="ECO:0007669"/>
    <property type="project" value="UniProtKB-UniRule"/>
</dbReference>
<keyword evidence="3 8" id="KW-0808">Transferase</keyword>
<dbReference type="PROSITE" id="PS50968">
    <property type="entry name" value="BIOTINYL_LIPOYL"/>
    <property type="match status" value="1"/>
</dbReference>
<dbReference type="InterPro" id="IPR011053">
    <property type="entry name" value="Single_hybrid_motif"/>
</dbReference>
<keyword evidence="13" id="KW-1185">Reference proteome</keyword>
<evidence type="ECO:0000256" key="8">
    <source>
        <dbReference type="RuleBase" id="RU361137"/>
    </source>
</evidence>
<dbReference type="PANTHER" id="PTHR23151">
    <property type="entry name" value="DIHYDROLIPOAMIDE ACETYL/SUCCINYL-TRANSFERASE-RELATED"/>
    <property type="match status" value="1"/>
</dbReference>
<dbReference type="InterPro" id="IPR036625">
    <property type="entry name" value="E3-bd_dom_sf"/>
</dbReference>
<feature type="domain" description="Lipoyl-binding" evidence="10">
    <location>
        <begin position="2"/>
        <end position="77"/>
    </location>
</feature>
<gene>
    <name evidence="12" type="ORF">EHO65_12610</name>
</gene>
<comment type="cofactor">
    <cofactor evidence="8">
        <name>(R)-lipoate</name>
        <dbReference type="ChEBI" id="CHEBI:83088"/>
    </cofactor>
    <text evidence="8">Binds 1 lipoyl cofactor covalently.</text>
</comment>
<keyword evidence="4 8" id="KW-0450">Lipoyl</keyword>
<proteinExistence type="inferred from homology"/>
<evidence type="ECO:0000259" key="11">
    <source>
        <dbReference type="PROSITE" id="PS51826"/>
    </source>
</evidence>
<dbReference type="InterPro" id="IPR004167">
    <property type="entry name" value="PSBD"/>
</dbReference>
<organism evidence="12 13">
    <name type="scientific">Leptospira andrefontaineae</name>
    <dbReference type="NCBI Taxonomy" id="2484976"/>
    <lineage>
        <taxon>Bacteria</taxon>
        <taxon>Pseudomonadati</taxon>
        <taxon>Spirochaetota</taxon>
        <taxon>Spirochaetia</taxon>
        <taxon>Leptospirales</taxon>
        <taxon>Leptospiraceae</taxon>
        <taxon>Leptospira</taxon>
    </lineage>
</organism>
<keyword evidence="12" id="KW-0670">Pyruvate</keyword>
<dbReference type="Gene3D" id="3.30.559.10">
    <property type="entry name" value="Chloramphenicol acetyltransferase-like domain"/>
    <property type="match status" value="1"/>
</dbReference>
<dbReference type="CDD" id="cd06849">
    <property type="entry name" value="lipoyl_domain"/>
    <property type="match status" value="1"/>
</dbReference>
<dbReference type="EMBL" id="RQEY01000018">
    <property type="protein sequence ID" value="TGK38872.1"/>
    <property type="molecule type" value="Genomic_DNA"/>
</dbReference>
<sequence>MAKISEMTQLSPTMSEGVLVKWLKKKGDSVAPGEILAEVETDKAVMEMEAFDSGVILEILAQEGAKLPVGAPVAIIGKAGEDITSLLSEAKSRSTTSAAPTQNLPEPAPTTSPSPKPAPSPSPKKTENVVSSTISEPEEEAPAPKESSVSRGLSPGALEGRIKASPLAKRLAEESGIDLSKIRGSGPDGRIIKRDIENGISAFSSSGTSPFAGEIILEEKLPISGMRKTIASRLVHSKTHQPHFYLDMEIDADALVNLRENFNSDLKESGEEIKLSINDFIIRASALALLKVPEVNSSWREDHILKHGRVDIGVAVSIEGGLITPYVRNADKRSVLEIGRTVKELASRARERKLKPEEFSDGTFTVSNLGMFGVNRFAAVINEPEAAILAVGNVVSKPVIKNGNIVPGKTLSVCLSCDHRVVDGAVGAGWLEVFRNFLEHPLRLLA</sequence>
<dbReference type="GO" id="GO:0045254">
    <property type="term" value="C:pyruvate dehydrogenase complex"/>
    <property type="evidence" value="ECO:0007669"/>
    <property type="project" value="UniProtKB-UniRule"/>
</dbReference>